<reference evidence="1" key="1">
    <citation type="journal article" date="2015" name="Front. Microbiol.">
        <title>Combining genomic sequencing methods to explore viral diversity and reveal potential virus-host interactions.</title>
        <authorList>
            <person name="Chow C.E."/>
            <person name="Winget D.M."/>
            <person name="White R.A.III."/>
            <person name="Hallam S.J."/>
            <person name="Suttle C.A."/>
        </authorList>
    </citation>
    <scope>NUCLEOTIDE SEQUENCE</scope>
    <source>
        <strain evidence="1">H4084988</strain>
    </source>
</reference>
<dbReference type="EMBL" id="KR029594">
    <property type="protein sequence ID" value="AKH47443.1"/>
    <property type="molecule type" value="Genomic_DNA"/>
</dbReference>
<proteinExistence type="predicted"/>
<sequence length="860" mass="94565">MSLTLPPEYGNLVKLGNITENWIIQLGFDEAFDPAVDSGGTAVLLDGGINNSVTTLDVDAGTGIVFAVGDRIKLSDEIMLITGIATDTLTIVRGYEGSTAASHSDEAVINFYNFRELSVHPVRFGTVNYRGVIDQKLSIRTSFDLARSQAKSGNITLKINNFKYQGDEFSAELFSASGRKYINRVVKIYSALTGATSIADCLQIASMRMMQPSHNDDTITIPLVEARPWDNLSIPNEKTTELLIDVPVSYGQFNGNSVTDFETPLFTTELANKTLRPLPYNKTADSLALYVNGVDLASGAQLAHYEKGIDVFVPYEDADFATTLTDGAEHSTTDPLERRSFKTRPDTYEAITGALSDPEKAINTNAADYAYKTVTIVEENSTTDVIEDFKVKSVSGERSIYPTTVKDASGQTVTATEEFGIGETELGVSYGGNLFPYDVIIVGTEHMNITGVAGNTLTVERGFNGTEDVVHANGIDIYQDNTVTVLGFKYKIVWASSVGAETNVSFRMETDGGDWTSATFTGDFGPVTAYLNLTNETEKVKLILSMQSDGGGGLGSLSATFRLYDVFIQTKRISSEVEDEVYTGSVGLTKSGSWNSAGDYNNTTAVKYGHEAHRDMLIRFTGLSADIPYNWNDTNPASGSVDVDNIKANGDQTWDIRWWTLKSMPVKRALAQMQYEFGFIFKWRADGSPSYWCVQDSYSTVAATLTDSDGKLLSIKSSPFSELITQMEINYQKHPTGDGYVASDTGTNSTARDDWNIGTLENIEQVDLDMNVLDPVPAGTDPNDGFYRYYDNIFGTVKILVDYEITNPKYYGLETGDPIKFNLSSVDPFGFTWSDKFFMIYDLNRSFNSIKIKCREVYSL</sequence>
<evidence type="ECO:0000313" key="1">
    <source>
        <dbReference type="EMBL" id="AKH47443.1"/>
    </source>
</evidence>
<organism evidence="1">
    <name type="scientific">uncultured marine virus</name>
    <dbReference type="NCBI Taxonomy" id="186617"/>
    <lineage>
        <taxon>Viruses</taxon>
        <taxon>environmental samples</taxon>
    </lineage>
</organism>
<name>A0A0F7L7C3_9VIRU</name>
<protein>
    <submittedName>
        <fullName evidence="1">Uncharacterized protein</fullName>
    </submittedName>
</protein>
<accession>A0A0F7L7C3</accession>
<reference evidence="1" key="2">
    <citation type="submission" date="2015-03" db="EMBL/GenBank/DDBJ databases">
        <authorList>
            <person name="Chow C.-E.T."/>
            <person name="Winget D.M."/>
            <person name="White R.A.III."/>
            <person name="Hallam S.J."/>
            <person name="Suttle C.A."/>
        </authorList>
    </citation>
    <scope>NUCLEOTIDE SEQUENCE</scope>
    <source>
        <strain evidence="1">H4084988</strain>
    </source>
</reference>